<keyword evidence="1" id="KW-0442">Lipid degradation</keyword>
<dbReference type="Pfam" id="PF00388">
    <property type="entry name" value="PI-PLC-X"/>
    <property type="match status" value="1"/>
</dbReference>
<reference evidence="4 5" key="1">
    <citation type="journal article" date="2014" name="Genome Announc.">
        <title>Draft genome sequence of the pathogenic fungus Scedosporium apiospermum.</title>
        <authorList>
            <person name="Vandeputte P."/>
            <person name="Ghamrawi S."/>
            <person name="Rechenmann M."/>
            <person name="Iltis A."/>
            <person name="Giraud S."/>
            <person name="Fleury M."/>
            <person name="Thornton C."/>
            <person name="Delhaes L."/>
            <person name="Meyer W."/>
            <person name="Papon N."/>
            <person name="Bouchara J.P."/>
        </authorList>
    </citation>
    <scope>NUCLEOTIDE SEQUENCE [LARGE SCALE GENOMIC DNA]</scope>
    <source>
        <strain evidence="4 5">IHEM 14462</strain>
    </source>
</reference>
<comment type="caution">
    <text evidence="4">The sequence shown here is derived from an EMBL/GenBank/DDBJ whole genome shotgun (WGS) entry which is preliminary data.</text>
</comment>
<feature type="region of interest" description="Disordered" evidence="2">
    <location>
        <begin position="637"/>
        <end position="665"/>
    </location>
</feature>
<dbReference type="GO" id="GO:0016042">
    <property type="term" value="P:lipid catabolic process"/>
    <property type="evidence" value="ECO:0007669"/>
    <property type="project" value="UniProtKB-KW"/>
</dbReference>
<dbReference type="InterPro" id="IPR000909">
    <property type="entry name" value="PLipase_C_PInositol-sp_X_dom"/>
</dbReference>
<dbReference type="SMART" id="SM00148">
    <property type="entry name" value="PLCXc"/>
    <property type="match status" value="1"/>
</dbReference>
<dbReference type="VEuPathDB" id="FungiDB:SAPIO_CDS9918"/>
<dbReference type="EC" id="3.1.4.11" evidence="1"/>
<sequence length="691" mass="78407">MRLRLRRKKKVDTPQPIEIKRRRPFLQSNQSSLSVRRRAFLRRLSTIASFRLYNDNKESSEIVEEEIEVPLRRRLPTFDLGPATSEHLENLFLDLSYPNRHLKREKFAEFLSEVQGEEKIQLNKARYRFHEFQDIIMMDYGFDAIQRPASYTKDLTKPITHYFINSSHNTYLCGNQFTSVSSPEPYRAALLRGCRCIEIDVLNGDSSSLAPSRPPDHKRAVSHESIPVFAGSLRDKVEETLQSTKQFIRDHSPRPSSRKLSPNPDPGARSSQRQISEERSSMTLTPNATPERPTRERSLRSKVSYPKTEPIVAHKWAATRPCGFREVCRTIRESAFETTDLPVIVSLEVLADEDQQEVMVQIMKEEWAGLLLSEPLDGCDAKFQAPKLEDLRYKILVKVKKAAPTPLSSSNAGGLTPGGSGSHGDSTSTDDERPLTPQPSPVLQSPNPMDPNPKSVPICRNLSNLSIYTFSQRFKGLDDRTTKKPGHIFSLSESRIHELAASNPLGLFQHNKNFFMRAFPDGTRVNSSNPDPSPFWRQGVQMVAMNWQNLDEGMMLNEGMFADEDGWVLKPTGFRVSDKDTETYEDAIPQTALDLNISILAGQNVYLPDIREDGEKKDRSVNLRPSVKCELHYEKNDARKGKKREKTNGPTLECKQKTRAGDTNHPDFGNGGCTLSFRGIRGVIEEFTFIR</sequence>
<dbReference type="OrthoDB" id="269822at2759"/>
<evidence type="ECO:0000313" key="5">
    <source>
        <dbReference type="Proteomes" id="UP000028545"/>
    </source>
</evidence>
<accession>A0A084FVY5</accession>
<dbReference type="GO" id="GO:0048015">
    <property type="term" value="P:phosphatidylinositol-mediated signaling"/>
    <property type="evidence" value="ECO:0007669"/>
    <property type="project" value="TreeGrafter"/>
</dbReference>
<dbReference type="HOGENOM" id="CLU_002738_3_0_1"/>
<keyword evidence="1" id="KW-0378">Hydrolase</keyword>
<dbReference type="OMA" id="EMMINHA"/>
<dbReference type="PRINTS" id="PR00390">
    <property type="entry name" value="PHPHLIPASEC"/>
</dbReference>
<name>A0A084FVY5_PSEDA</name>
<dbReference type="GeneID" id="27728990"/>
<dbReference type="PANTHER" id="PTHR10336">
    <property type="entry name" value="PHOSPHOINOSITIDE-SPECIFIC PHOSPHOLIPASE C FAMILY PROTEIN"/>
    <property type="match status" value="1"/>
</dbReference>
<organism evidence="4 5">
    <name type="scientific">Pseudallescheria apiosperma</name>
    <name type="common">Scedosporium apiospermum</name>
    <dbReference type="NCBI Taxonomy" id="563466"/>
    <lineage>
        <taxon>Eukaryota</taxon>
        <taxon>Fungi</taxon>
        <taxon>Dikarya</taxon>
        <taxon>Ascomycota</taxon>
        <taxon>Pezizomycotina</taxon>
        <taxon>Sordariomycetes</taxon>
        <taxon>Hypocreomycetidae</taxon>
        <taxon>Microascales</taxon>
        <taxon>Microascaceae</taxon>
        <taxon>Scedosporium</taxon>
    </lineage>
</organism>
<dbReference type="InterPro" id="IPR001711">
    <property type="entry name" value="PLipase_C_Pinositol-sp_Y"/>
</dbReference>
<dbReference type="KEGG" id="sapo:SAPIO_CDS9918"/>
<dbReference type="PANTHER" id="PTHR10336:SF82">
    <property type="entry name" value="PHOSPHOINOSITIDE PHOSPHOLIPASE C"/>
    <property type="match status" value="1"/>
</dbReference>
<dbReference type="RefSeq" id="XP_016639046.1">
    <property type="nucleotide sequence ID" value="XM_016791202.1"/>
</dbReference>
<evidence type="ECO:0000256" key="2">
    <source>
        <dbReference type="SAM" id="MobiDB-lite"/>
    </source>
</evidence>
<dbReference type="GO" id="GO:0004435">
    <property type="term" value="F:phosphatidylinositol-4,5-bisphosphate phospholipase C activity"/>
    <property type="evidence" value="ECO:0007669"/>
    <property type="project" value="UniProtKB-EC"/>
</dbReference>
<protein>
    <recommendedName>
        <fullName evidence="1">Phosphoinositide phospholipase C</fullName>
        <ecNumber evidence="1">3.1.4.11</ecNumber>
    </recommendedName>
</protein>
<dbReference type="InterPro" id="IPR017946">
    <property type="entry name" value="PLC-like_Pdiesterase_TIM-brl"/>
</dbReference>
<feature type="domain" description="PI-PLC Y-box" evidence="3">
    <location>
        <begin position="462"/>
        <end position="575"/>
    </location>
</feature>
<dbReference type="PROSITE" id="PS50008">
    <property type="entry name" value="PIPLC_Y_DOMAIN"/>
    <property type="match status" value="1"/>
</dbReference>
<evidence type="ECO:0000313" key="4">
    <source>
        <dbReference type="EMBL" id="KEZ39247.1"/>
    </source>
</evidence>
<dbReference type="Proteomes" id="UP000028545">
    <property type="component" value="Unassembled WGS sequence"/>
</dbReference>
<gene>
    <name evidence="4" type="ORF">SAPIO_CDS9918</name>
</gene>
<proteinExistence type="predicted"/>
<evidence type="ECO:0000259" key="3">
    <source>
        <dbReference type="PROSITE" id="PS50008"/>
    </source>
</evidence>
<dbReference type="Gene3D" id="3.20.20.190">
    <property type="entry name" value="Phosphatidylinositol (PI) phosphodiesterase"/>
    <property type="match status" value="2"/>
</dbReference>
<dbReference type="EMBL" id="JOWA01000154">
    <property type="protein sequence ID" value="KEZ39247.1"/>
    <property type="molecule type" value="Genomic_DNA"/>
</dbReference>
<dbReference type="PROSITE" id="PS50007">
    <property type="entry name" value="PIPLC_X_DOMAIN"/>
    <property type="match status" value="1"/>
</dbReference>
<dbReference type="InterPro" id="IPR001192">
    <property type="entry name" value="PI-PLC_fam"/>
</dbReference>
<comment type="catalytic activity">
    <reaction evidence="1">
        <text>a 1,2-diacyl-sn-glycero-3-phospho-(1D-myo-inositol-4,5-bisphosphate) + H2O = 1D-myo-inositol 1,4,5-trisphosphate + a 1,2-diacyl-sn-glycerol + H(+)</text>
        <dbReference type="Rhea" id="RHEA:33179"/>
        <dbReference type="ChEBI" id="CHEBI:15377"/>
        <dbReference type="ChEBI" id="CHEBI:15378"/>
        <dbReference type="ChEBI" id="CHEBI:17815"/>
        <dbReference type="ChEBI" id="CHEBI:58456"/>
        <dbReference type="ChEBI" id="CHEBI:203600"/>
        <dbReference type="EC" id="3.1.4.11"/>
    </reaction>
</comment>
<feature type="region of interest" description="Disordered" evidence="2">
    <location>
        <begin position="246"/>
        <end position="303"/>
    </location>
</feature>
<dbReference type="AlphaFoldDB" id="A0A084FVY5"/>
<keyword evidence="5" id="KW-1185">Reference proteome</keyword>
<dbReference type="GO" id="GO:0051209">
    <property type="term" value="P:release of sequestered calcium ion into cytosol"/>
    <property type="evidence" value="ECO:0007669"/>
    <property type="project" value="TreeGrafter"/>
</dbReference>
<evidence type="ECO:0000256" key="1">
    <source>
        <dbReference type="RuleBase" id="RU361133"/>
    </source>
</evidence>
<feature type="region of interest" description="Disordered" evidence="2">
    <location>
        <begin position="405"/>
        <end position="456"/>
    </location>
</feature>
<keyword evidence="1" id="KW-0443">Lipid metabolism</keyword>
<dbReference type="SMART" id="SM00149">
    <property type="entry name" value="PLCYc"/>
    <property type="match status" value="1"/>
</dbReference>
<dbReference type="SUPFAM" id="SSF51695">
    <property type="entry name" value="PLC-like phosphodiesterases"/>
    <property type="match status" value="1"/>
</dbReference>
<dbReference type="Pfam" id="PF00387">
    <property type="entry name" value="PI-PLC-Y"/>
    <property type="match status" value="1"/>
</dbReference>
<feature type="compositionally biased region" description="Basic and acidic residues" evidence="2">
    <location>
        <begin position="654"/>
        <end position="665"/>
    </location>
</feature>